<dbReference type="InterPro" id="IPR051531">
    <property type="entry name" value="N-acetyltransferase"/>
</dbReference>
<evidence type="ECO:0000313" key="3">
    <source>
        <dbReference type="Proteomes" id="UP000178622"/>
    </source>
</evidence>
<reference evidence="3" key="1">
    <citation type="submission" date="2016-09" db="EMBL/GenBank/DDBJ databases">
        <title>Draft genome sequence of a novel species of the family Streptococcaceae isolated from flowers.</title>
        <authorList>
            <person name="Chuah L.-O."/>
            <person name="Yap K.-P."/>
            <person name="Thong K.L."/>
            <person name="Liong M.T."/>
            <person name="Ahmad R."/>
            <person name="Rusul G."/>
        </authorList>
    </citation>
    <scope>NUCLEOTIDE SEQUENCE [LARGE SCALE GENOMIC DNA]</scope>
    <source>
        <strain evidence="3">DF1</strain>
    </source>
</reference>
<dbReference type="InterPro" id="IPR000182">
    <property type="entry name" value="GNAT_dom"/>
</dbReference>
<proteinExistence type="predicted"/>
<evidence type="ECO:0000313" key="2">
    <source>
        <dbReference type="EMBL" id="OFI49490.1"/>
    </source>
</evidence>
<keyword evidence="3" id="KW-1185">Reference proteome</keyword>
<dbReference type="SUPFAM" id="SSF55729">
    <property type="entry name" value="Acyl-CoA N-acyltransferases (Nat)"/>
    <property type="match status" value="1"/>
</dbReference>
<organism evidence="2 3">
    <name type="scientific">Floricoccus tropicus</name>
    <dbReference type="NCBI Taxonomy" id="1859473"/>
    <lineage>
        <taxon>Bacteria</taxon>
        <taxon>Bacillati</taxon>
        <taxon>Bacillota</taxon>
        <taxon>Bacilli</taxon>
        <taxon>Lactobacillales</taxon>
        <taxon>Streptococcaceae</taxon>
        <taxon>Floricoccus</taxon>
    </lineage>
</organism>
<dbReference type="InterPro" id="IPR016181">
    <property type="entry name" value="Acyl_CoA_acyltransferase"/>
</dbReference>
<dbReference type="STRING" id="1859473.BG261_02615"/>
<dbReference type="Pfam" id="PF13302">
    <property type="entry name" value="Acetyltransf_3"/>
    <property type="match status" value="1"/>
</dbReference>
<feature type="domain" description="N-acetyltransferase" evidence="1">
    <location>
        <begin position="8"/>
        <end position="164"/>
    </location>
</feature>
<dbReference type="AlphaFoldDB" id="A0A1E8GMN6"/>
<dbReference type="Gene3D" id="3.40.630.30">
    <property type="match status" value="1"/>
</dbReference>
<dbReference type="PANTHER" id="PTHR43792">
    <property type="entry name" value="GNAT FAMILY, PUTATIVE (AFU_ORTHOLOGUE AFUA_3G00765)-RELATED-RELATED"/>
    <property type="match status" value="1"/>
</dbReference>
<comment type="caution">
    <text evidence="2">The sequence shown here is derived from an EMBL/GenBank/DDBJ whole genome shotgun (WGS) entry which is preliminary data.</text>
</comment>
<name>A0A1E8GMN6_9LACT</name>
<dbReference type="PANTHER" id="PTHR43792:SF13">
    <property type="entry name" value="ACETYLTRANSFERASE"/>
    <property type="match status" value="1"/>
</dbReference>
<dbReference type="Proteomes" id="UP000178622">
    <property type="component" value="Unassembled WGS sequence"/>
</dbReference>
<dbReference type="RefSeq" id="WP_070792007.1">
    <property type="nucleotide sequence ID" value="NZ_MKIR01000012.1"/>
</dbReference>
<dbReference type="EMBL" id="MKIR01000012">
    <property type="protein sequence ID" value="OFI49490.1"/>
    <property type="molecule type" value="Genomic_DNA"/>
</dbReference>
<dbReference type="OrthoDB" id="9798081at2"/>
<protein>
    <submittedName>
        <fullName evidence="2">GNAT family N-acetyltransferase</fullName>
    </submittedName>
</protein>
<sequence length="164" mass="19275">MDIDTKRLKIIALTPSQLPKLVNNISKLERELDCSYQGQVIKGIFKKIILNQSLKVKEKDNDYLWLTFWLIIRKEDKVVVGTIDFKDIPNINEEVEIGYGLGESHKNHGYMTEAVEAFCAWGKQHKEVEYIISETESDNFPSQRVLQKCGFIEYYRDETIWWKL</sequence>
<dbReference type="PROSITE" id="PS51186">
    <property type="entry name" value="GNAT"/>
    <property type="match status" value="1"/>
</dbReference>
<keyword evidence="2" id="KW-0808">Transferase</keyword>
<gene>
    <name evidence="2" type="ORF">BG261_02615</name>
</gene>
<evidence type="ECO:0000259" key="1">
    <source>
        <dbReference type="PROSITE" id="PS51186"/>
    </source>
</evidence>
<accession>A0A1E8GMN6</accession>
<dbReference type="GO" id="GO:0016747">
    <property type="term" value="F:acyltransferase activity, transferring groups other than amino-acyl groups"/>
    <property type="evidence" value="ECO:0007669"/>
    <property type="project" value="InterPro"/>
</dbReference>